<evidence type="ECO:0000256" key="6">
    <source>
        <dbReference type="ARBA" id="ARBA00022729"/>
    </source>
</evidence>
<dbReference type="EC" id="3.2.1.1" evidence="4"/>
<feature type="binding site" evidence="13">
    <location>
        <position position="98"/>
    </location>
    <ligand>
        <name>Ca(2+)</name>
        <dbReference type="ChEBI" id="CHEBI:29108"/>
        <label>1</label>
    </ligand>
</feature>
<keyword evidence="8 13" id="KW-0106">Calcium</keyword>
<evidence type="ECO:0000256" key="1">
    <source>
        <dbReference type="ARBA" id="ARBA00000548"/>
    </source>
</evidence>
<dbReference type="GO" id="GO:0005509">
    <property type="term" value="F:calcium ion binding"/>
    <property type="evidence" value="ECO:0007669"/>
    <property type="project" value="InterPro"/>
</dbReference>
<comment type="cofactor">
    <cofactor evidence="2">
        <name>Ca(2+)</name>
        <dbReference type="ChEBI" id="CHEBI:29108"/>
    </cofactor>
</comment>
<evidence type="ECO:0000256" key="5">
    <source>
        <dbReference type="ARBA" id="ARBA00022723"/>
    </source>
</evidence>
<dbReference type="PANTHER" id="PTHR10357:SF215">
    <property type="entry name" value="ALPHA-AMYLASE 1"/>
    <property type="match status" value="1"/>
</dbReference>
<keyword evidence="14" id="KW-1015">Disulfide bond</keyword>
<feature type="active site" description="Nucleophile" evidence="11">
    <location>
        <position position="138"/>
    </location>
</feature>
<comment type="catalytic activity">
    <reaction evidence="1">
        <text>Endohydrolysis of (1-&gt;4)-alpha-D-glucosidic linkages in polysaccharides containing three or more (1-&gt;4)-alpha-linked D-glucose units.</text>
        <dbReference type="EC" id="3.2.1.1"/>
    </reaction>
</comment>
<feature type="binding site" evidence="15">
    <location>
        <position position="166"/>
    </location>
    <ligand>
        <name>substrate</name>
    </ligand>
</feature>
<feature type="active site" description="Proton donor" evidence="11">
    <location>
        <position position="162"/>
    </location>
</feature>
<feature type="domain" description="Glycosyl hydrolase family 13 catalytic" evidence="16">
    <location>
        <begin position="1"/>
        <end position="301"/>
    </location>
</feature>
<dbReference type="InterPro" id="IPR013777">
    <property type="entry name" value="A-amylase-like"/>
</dbReference>
<dbReference type="Gene3D" id="3.20.20.80">
    <property type="entry name" value="Glycosidases"/>
    <property type="match status" value="1"/>
</dbReference>
<dbReference type="PIRSF" id="PIRSF001024">
    <property type="entry name" value="Alph-amyl_fung"/>
    <property type="match status" value="1"/>
</dbReference>
<evidence type="ECO:0000256" key="8">
    <source>
        <dbReference type="ARBA" id="ARBA00022837"/>
    </source>
</evidence>
<keyword evidence="6" id="KW-0732">Signal</keyword>
<dbReference type="InterPro" id="IPR006047">
    <property type="entry name" value="GH13_cat_dom"/>
</dbReference>
<feature type="disulfide bond" evidence="14">
    <location>
        <begin position="87"/>
        <end position="100"/>
    </location>
</feature>
<comment type="similarity">
    <text evidence="3">Belongs to the glycosyl hydrolase 13 family.</text>
</comment>
<dbReference type="Pfam" id="PF00128">
    <property type="entry name" value="Alpha-amylase"/>
    <property type="match status" value="1"/>
</dbReference>
<feature type="site" description="Transition state stabilizer" evidence="12">
    <location>
        <position position="229"/>
    </location>
</feature>
<protein>
    <recommendedName>
        <fullName evidence="4">alpha-amylase</fullName>
        <ecNumber evidence="4">3.2.1.1</ecNumber>
    </recommendedName>
</protein>
<evidence type="ECO:0000256" key="12">
    <source>
        <dbReference type="PIRSR" id="PIRSR001024-2"/>
    </source>
</evidence>
<evidence type="ECO:0000256" key="14">
    <source>
        <dbReference type="PIRSR" id="PIRSR001024-4"/>
    </source>
</evidence>
<reference evidence="17" key="1">
    <citation type="submission" date="2021-01" db="EMBL/GenBank/DDBJ databases">
        <authorList>
            <person name="Corre E."/>
            <person name="Pelletier E."/>
            <person name="Niang G."/>
            <person name="Scheremetjew M."/>
            <person name="Finn R."/>
            <person name="Kale V."/>
            <person name="Holt S."/>
            <person name="Cochrane G."/>
            <person name="Meng A."/>
            <person name="Brown T."/>
            <person name="Cohen L."/>
        </authorList>
    </citation>
    <scope>NUCLEOTIDE SEQUENCE</scope>
    <source>
        <strain evidence="17">Fehren 1</strain>
    </source>
</reference>
<organism evidence="17">
    <name type="scientific">Favella ehrenbergii</name>
    <dbReference type="NCBI Taxonomy" id="182087"/>
    <lineage>
        <taxon>Eukaryota</taxon>
        <taxon>Sar</taxon>
        <taxon>Alveolata</taxon>
        <taxon>Ciliophora</taxon>
        <taxon>Intramacronucleata</taxon>
        <taxon>Spirotrichea</taxon>
        <taxon>Choreotrichia</taxon>
        <taxon>Tintinnida</taxon>
        <taxon>Xystonellidae</taxon>
        <taxon>Favella</taxon>
    </lineage>
</organism>
<dbReference type="GO" id="GO:0004556">
    <property type="term" value="F:alpha-amylase activity"/>
    <property type="evidence" value="ECO:0007669"/>
    <property type="project" value="UniProtKB-EC"/>
</dbReference>
<keyword evidence="9" id="KW-0119">Carbohydrate metabolism</keyword>
<evidence type="ECO:0000313" key="17">
    <source>
        <dbReference type="EMBL" id="CAE0312317.1"/>
    </source>
</evidence>
<feature type="binding site" evidence="13">
    <location>
        <position position="138"/>
    </location>
    <ligand>
        <name>Ca(2+)</name>
        <dbReference type="ChEBI" id="CHEBI:29108"/>
        <label>2</label>
    </ligand>
</feature>
<feature type="binding site" evidence="15">
    <location>
        <position position="136"/>
    </location>
    <ligand>
        <name>substrate</name>
    </ligand>
</feature>
<keyword evidence="7" id="KW-0378">Hydrolase</keyword>
<evidence type="ECO:0000256" key="2">
    <source>
        <dbReference type="ARBA" id="ARBA00001913"/>
    </source>
</evidence>
<dbReference type="EMBL" id="HBIE01023695">
    <property type="protein sequence ID" value="CAE0312317.1"/>
    <property type="molecule type" value="Transcribed_RNA"/>
</dbReference>
<dbReference type="SMART" id="SM00642">
    <property type="entry name" value="Aamy"/>
    <property type="match status" value="1"/>
</dbReference>
<gene>
    <name evidence="17" type="ORF">FEHR0123_LOCUS7238</name>
</gene>
<evidence type="ECO:0000259" key="16">
    <source>
        <dbReference type="SMART" id="SM00642"/>
    </source>
</evidence>
<evidence type="ECO:0000256" key="9">
    <source>
        <dbReference type="ARBA" id="ARBA00023277"/>
    </source>
</evidence>
<dbReference type="GO" id="GO:0005975">
    <property type="term" value="P:carbohydrate metabolic process"/>
    <property type="evidence" value="ECO:0007669"/>
    <property type="project" value="InterPro"/>
</dbReference>
<evidence type="ECO:0000256" key="10">
    <source>
        <dbReference type="ARBA" id="ARBA00023295"/>
    </source>
</evidence>
<feature type="binding site" evidence="15">
    <location>
        <position position="277"/>
    </location>
    <ligand>
        <name>substrate</name>
    </ligand>
</feature>
<feature type="binding site" evidence="13">
    <location>
        <position position="61"/>
    </location>
    <ligand>
        <name>Ca(2+)</name>
        <dbReference type="ChEBI" id="CHEBI:29108"/>
        <label>1</label>
    </ligand>
</feature>
<feature type="binding site" evidence="13">
    <location>
        <position position="107"/>
    </location>
    <ligand>
        <name>Ca(2+)</name>
        <dbReference type="ChEBI" id="CHEBI:29108"/>
        <label>1</label>
    </ligand>
</feature>
<evidence type="ECO:0000256" key="11">
    <source>
        <dbReference type="PIRSR" id="PIRSR001024-1"/>
    </source>
</evidence>
<evidence type="ECO:0000256" key="4">
    <source>
        <dbReference type="ARBA" id="ARBA00012595"/>
    </source>
</evidence>
<dbReference type="SUPFAM" id="SSF51445">
    <property type="entry name" value="(Trans)glycosidases"/>
    <property type="match status" value="1"/>
</dbReference>
<name>A0A7S3MMW5_9SPIT</name>
<keyword evidence="10" id="KW-0326">Glycosidase</keyword>
<feature type="binding site" evidence="15">
    <location>
        <position position="229"/>
    </location>
    <ligand>
        <name>substrate</name>
    </ligand>
</feature>
<evidence type="ECO:0000256" key="3">
    <source>
        <dbReference type="ARBA" id="ARBA00008061"/>
    </source>
</evidence>
<evidence type="ECO:0000256" key="7">
    <source>
        <dbReference type="ARBA" id="ARBA00022801"/>
    </source>
</evidence>
<proteinExistence type="inferred from homology"/>
<feature type="binding site" evidence="15">
    <location>
        <position position="62"/>
    </location>
    <ligand>
        <name>substrate</name>
    </ligand>
</feature>
<dbReference type="PANTHER" id="PTHR10357">
    <property type="entry name" value="ALPHA-AMYLASE FAMILY MEMBER"/>
    <property type="match status" value="1"/>
</dbReference>
<evidence type="ECO:0000256" key="13">
    <source>
        <dbReference type="PIRSR" id="PIRSR001024-3"/>
    </source>
</evidence>
<dbReference type="InterPro" id="IPR017853">
    <property type="entry name" value="GH"/>
</dbReference>
<feature type="binding site" evidence="13">
    <location>
        <position position="162"/>
    </location>
    <ligand>
        <name>Ca(2+)</name>
        <dbReference type="ChEBI" id="CHEBI:29108"/>
        <label>2</label>
    </ligand>
</feature>
<accession>A0A7S3MMW5</accession>
<sequence>MGFDAIWISPIPHNAEADYHGYGALDWEKVNEHFGTEDELKELVKACHDRDIWVMLDVVANHSSYFANADFSNVNPLNKPEYYHTNCDIDFDDQWSVENCWLSGLPDLDQSNDFVRSYLKKWIKETVSRFDFDGIRIDTVPHVPKDFWTEYGEAAGVFQMGEAFNGDPNYVGDYQNYLTALFNYPMFFSTRDVYGGSQSMYNLRTRYDEEANSTIVNIDVLGSFMDNHDNARFLSVYPGRDNGFKNAVCFALTARGIPFFYYGDEQMFSGGNDPANRESLWDAMDTGSDMYKFVATINQARQSAEGWAHDYVERYVLDDFFAYSFGDMLVLTTNSDRHIELTLPYLPYASGTEVCNVFDSSDCDTVDDDGLDISFESLPKIYLPKGSEFFARAEADSAIKIETV</sequence>
<evidence type="ECO:0000256" key="15">
    <source>
        <dbReference type="PIRSR" id="PIRSR001024-5"/>
    </source>
</evidence>
<feature type="binding site" evidence="13">
    <location>
        <position position="142"/>
    </location>
    <ligand>
        <name>Ca(2+)</name>
        <dbReference type="ChEBI" id="CHEBI:29108"/>
        <label>1</label>
    </ligand>
</feature>
<keyword evidence="5 13" id="KW-0479">Metal-binding</keyword>
<dbReference type="AlphaFoldDB" id="A0A7S3MMW5"/>